<name>A0A9N9HLK4_9GLOM</name>
<keyword evidence="1" id="KW-0812">Transmembrane</keyword>
<proteinExistence type="predicted"/>
<protein>
    <submittedName>
        <fullName evidence="3">3403_t:CDS:1</fullName>
    </submittedName>
</protein>
<comment type="caution">
    <text evidence="3">The sequence shown here is derived from an EMBL/GenBank/DDBJ whole genome shotgun (WGS) entry which is preliminary data.</text>
</comment>
<evidence type="ECO:0000313" key="3">
    <source>
        <dbReference type="EMBL" id="CAG8689778.1"/>
    </source>
</evidence>
<accession>A0A9N9HLK4</accession>
<dbReference type="OrthoDB" id="2142503at2759"/>
<gene>
    <name evidence="3" type="ORF">AMORRO_LOCUS11589</name>
</gene>
<feature type="non-terminal residue" evidence="3">
    <location>
        <position position="1"/>
    </location>
</feature>
<evidence type="ECO:0000256" key="2">
    <source>
        <dbReference type="SAM" id="SignalP"/>
    </source>
</evidence>
<keyword evidence="2" id="KW-0732">Signal</keyword>
<keyword evidence="4" id="KW-1185">Reference proteome</keyword>
<keyword evidence="1" id="KW-1133">Transmembrane helix</keyword>
<feature type="signal peptide" evidence="2">
    <location>
        <begin position="1"/>
        <end position="34"/>
    </location>
</feature>
<feature type="transmembrane region" description="Helical" evidence="1">
    <location>
        <begin position="107"/>
        <end position="129"/>
    </location>
</feature>
<dbReference type="PANTHER" id="PTHR36854">
    <property type="entry name" value="CHROMOSOME 9, WHOLE GENOME SHOTGUN SEQUENCE"/>
    <property type="match status" value="1"/>
</dbReference>
<keyword evidence="1" id="KW-0472">Membrane</keyword>
<feature type="chain" id="PRO_5040223003" evidence="2">
    <location>
        <begin position="35"/>
        <end position="134"/>
    </location>
</feature>
<organism evidence="3 4">
    <name type="scientific">Acaulospora morrowiae</name>
    <dbReference type="NCBI Taxonomy" id="94023"/>
    <lineage>
        <taxon>Eukaryota</taxon>
        <taxon>Fungi</taxon>
        <taxon>Fungi incertae sedis</taxon>
        <taxon>Mucoromycota</taxon>
        <taxon>Glomeromycotina</taxon>
        <taxon>Glomeromycetes</taxon>
        <taxon>Diversisporales</taxon>
        <taxon>Acaulosporaceae</taxon>
        <taxon>Acaulospora</taxon>
    </lineage>
</organism>
<evidence type="ECO:0000256" key="1">
    <source>
        <dbReference type="SAM" id="Phobius"/>
    </source>
</evidence>
<dbReference type="AlphaFoldDB" id="A0A9N9HLK4"/>
<dbReference type="PANTHER" id="PTHR36854:SF1">
    <property type="entry name" value="TRANSMEMBRANE PROTEIN"/>
    <property type="match status" value="1"/>
</dbReference>
<dbReference type="Proteomes" id="UP000789342">
    <property type="component" value="Unassembled WGS sequence"/>
</dbReference>
<dbReference type="EMBL" id="CAJVPV010015070">
    <property type="protein sequence ID" value="CAG8689778.1"/>
    <property type="molecule type" value="Genomic_DNA"/>
</dbReference>
<sequence>MLQQYPSRFPAGLMMRNMFIVIYILLLNIQSTLSANVISFCKCACAENITIRALEAAQTCSDCNRAFCIGILDKNCTAIDSLQGEVGKGTSQVTATCFERDSYKDEVIVYLYIIITSGLLFTAIAKPFVEKLWK</sequence>
<reference evidence="3" key="1">
    <citation type="submission" date="2021-06" db="EMBL/GenBank/DDBJ databases">
        <authorList>
            <person name="Kallberg Y."/>
            <person name="Tangrot J."/>
            <person name="Rosling A."/>
        </authorList>
    </citation>
    <scope>NUCLEOTIDE SEQUENCE</scope>
    <source>
        <strain evidence="3">CL551</strain>
    </source>
</reference>
<evidence type="ECO:0000313" key="4">
    <source>
        <dbReference type="Proteomes" id="UP000789342"/>
    </source>
</evidence>